<name>A0A4S1XCE5_9SPHN</name>
<evidence type="ECO:0000313" key="2">
    <source>
        <dbReference type="EMBL" id="TGX52566.1"/>
    </source>
</evidence>
<dbReference type="CDD" id="cd02440">
    <property type="entry name" value="AdoMet_MTases"/>
    <property type="match status" value="1"/>
</dbReference>
<sequence>MPAGDRRDGRSGGRRLRSALALGIALLLLAGCDGGAAVPRERKAPAKNTGFPAADRPVATIVSARWSTEEARDRLNEAEKVMGLAGIKPGMTVADIGAGEGYYTIRLGQRVGKEGRVVAEDIVPDTIEALGKRVLQQRLDNVSVRLGLPADPRLPEASFDRVLMVHMYHEIESPYEFLWRMRPSLTPDGQVIVVDADRPTEHHGTPPDLLKCEFTAAGYAPVSMRPMPSAGGYIAIFRAAGERPEPGMIKACKSGARATPVAVQSGQGSE</sequence>
<keyword evidence="3" id="KW-1185">Reference proteome</keyword>
<evidence type="ECO:0000259" key="1">
    <source>
        <dbReference type="Pfam" id="PF13847"/>
    </source>
</evidence>
<evidence type="ECO:0000313" key="3">
    <source>
        <dbReference type="Proteomes" id="UP000306147"/>
    </source>
</evidence>
<reference evidence="2 3" key="1">
    <citation type="submission" date="2019-04" db="EMBL/GenBank/DDBJ databases">
        <title>Sphingomonas psychrotolerans sp. nov., isolated from soil in the Tianshan Mountains, Xinjiang, China.</title>
        <authorList>
            <person name="Luo Y."/>
            <person name="Sheng H."/>
        </authorList>
    </citation>
    <scope>NUCLEOTIDE SEQUENCE [LARGE SCALE GENOMIC DNA]</scope>
    <source>
        <strain evidence="2 3">ZFGT-11</strain>
    </source>
</reference>
<dbReference type="SUPFAM" id="SSF53335">
    <property type="entry name" value="S-adenosyl-L-methionine-dependent methyltransferases"/>
    <property type="match status" value="1"/>
</dbReference>
<dbReference type="EMBL" id="SRXT01000005">
    <property type="protein sequence ID" value="TGX52566.1"/>
    <property type="molecule type" value="Genomic_DNA"/>
</dbReference>
<dbReference type="PROSITE" id="PS51257">
    <property type="entry name" value="PROKAR_LIPOPROTEIN"/>
    <property type="match status" value="1"/>
</dbReference>
<dbReference type="InterPro" id="IPR025714">
    <property type="entry name" value="Methyltranfer_dom"/>
</dbReference>
<protein>
    <submittedName>
        <fullName evidence="2">Methyltransferase domain-containing protein</fullName>
    </submittedName>
</protein>
<gene>
    <name evidence="2" type="ORF">E5A73_12980</name>
</gene>
<dbReference type="InterPro" id="IPR029063">
    <property type="entry name" value="SAM-dependent_MTases_sf"/>
</dbReference>
<dbReference type="AlphaFoldDB" id="A0A4S1XCE5"/>
<organism evidence="2 3">
    <name type="scientific">Sphingomonas gei</name>
    <dbReference type="NCBI Taxonomy" id="1395960"/>
    <lineage>
        <taxon>Bacteria</taxon>
        <taxon>Pseudomonadati</taxon>
        <taxon>Pseudomonadota</taxon>
        <taxon>Alphaproteobacteria</taxon>
        <taxon>Sphingomonadales</taxon>
        <taxon>Sphingomonadaceae</taxon>
        <taxon>Sphingomonas</taxon>
    </lineage>
</organism>
<keyword evidence="2" id="KW-0489">Methyltransferase</keyword>
<dbReference type="Gene3D" id="3.40.50.150">
    <property type="entry name" value="Vaccinia Virus protein VP39"/>
    <property type="match status" value="1"/>
</dbReference>
<dbReference type="Pfam" id="PF13847">
    <property type="entry name" value="Methyltransf_31"/>
    <property type="match status" value="1"/>
</dbReference>
<comment type="caution">
    <text evidence="2">The sequence shown here is derived from an EMBL/GenBank/DDBJ whole genome shotgun (WGS) entry which is preliminary data.</text>
</comment>
<accession>A0A4S1XCE5</accession>
<proteinExistence type="predicted"/>
<keyword evidence="2" id="KW-0808">Transferase</keyword>
<dbReference type="Proteomes" id="UP000306147">
    <property type="component" value="Unassembled WGS sequence"/>
</dbReference>
<dbReference type="OrthoDB" id="9784101at2"/>
<dbReference type="GO" id="GO:0008168">
    <property type="term" value="F:methyltransferase activity"/>
    <property type="evidence" value="ECO:0007669"/>
    <property type="project" value="UniProtKB-KW"/>
</dbReference>
<feature type="domain" description="Methyltransferase" evidence="1">
    <location>
        <begin position="87"/>
        <end position="197"/>
    </location>
</feature>
<dbReference type="GO" id="GO:0032259">
    <property type="term" value="P:methylation"/>
    <property type="evidence" value="ECO:0007669"/>
    <property type="project" value="UniProtKB-KW"/>
</dbReference>